<evidence type="ECO:0000313" key="1">
    <source>
        <dbReference type="EMBL" id="MPR33294.1"/>
    </source>
</evidence>
<name>A0A7C9BG63_9BACT</name>
<dbReference type="RefSeq" id="WP_152758425.1">
    <property type="nucleotide sequence ID" value="NZ_WHLY01000002.1"/>
</dbReference>
<organism evidence="1 2">
    <name type="scientific">Salmonirosea aquatica</name>
    <dbReference type="NCBI Taxonomy" id="2654236"/>
    <lineage>
        <taxon>Bacteria</taxon>
        <taxon>Pseudomonadati</taxon>
        <taxon>Bacteroidota</taxon>
        <taxon>Cytophagia</taxon>
        <taxon>Cytophagales</taxon>
        <taxon>Spirosomataceae</taxon>
        <taxon>Salmonirosea</taxon>
    </lineage>
</organism>
<evidence type="ECO:0000313" key="2">
    <source>
        <dbReference type="Proteomes" id="UP000479293"/>
    </source>
</evidence>
<comment type="caution">
    <text evidence="1">The sequence shown here is derived from an EMBL/GenBank/DDBJ whole genome shotgun (WGS) entry which is preliminary data.</text>
</comment>
<sequence length="502" mass="56081">MNKPPLSLLIFFILLFGTFLLQSCGEDQAYTFEKFNEQALDFAKDDQLIDQQEYETLTQGIQSSDDRSFRTLKNENGEVDHGKVAAYLKKYFDAKGIPVIDIWKPGTASGTSANFNVSVYLENSVSMDGYVDANSTAFKATLLDLLTNLENFAATDTLNLNYINSTIIPVKAAATKDDITEFYQNLNRTNFKSQGGTRGTSDIGDVLSKILNQQKPHELSVLVSDFVFSPGGQNAVKYLEGQRSQIRSEFVAARGKNPNLSVAILQGQAQFEGTYYDQNDKPHAKLDAARPYYLWLIGTAAQIQQVLDARILEQTRNGFSNKLVIQSASEALQPPFKIMYRPRIGEFDSKSLAQGIITDAQAARDDRNKGIFEFNVAVNFSKGMQDAGYFLDSTNYKLSNEKYSLRAKTINDRNDPSLSGFTHLLTLRTTDLKDEKLRIDVVGKVPGWVYTTSSEDDTQIETNADEARKTFGFSYLVEGVSDAFYPRSQANPLYTIPLTIQK</sequence>
<dbReference type="Proteomes" id="UP000479293">
    <property type="component" value="Unassembled WGS sequence"/>
</dbReference>
<reference evidence="1 2" key="1">
    <citation type="submission" date="2019-10" db="EMBL/GenBank/DDBJ databases">
        <title>Draft Genome Sequence of Cytophagaceae sp. SJW1-29.</title>
        <authorList>
            <person name="Choi A."/>
        </authorList>
    </citation>
    <scope>NUCLEOTIDE SEQUENCE [LARGE SCALE GENOMIC DNA]</scope>
    <source>
        <strain evidence="1 2">SJW1-29</strain>
    </source>
</reference>
<keyword evidence="2" id="KW-1185">Reference proteome</keyword>
<gene>
    <name evidence="1" type="ORF">GBK04_07955</name>
</gene>
<dbReference type="AlphaFoldDB" id="A0A7C9BG63"/>
<dbReference type="EMBL" id="WHLY01000002">
    <property type="protein sequence ID" value="MPR33294.1"/>
    <property type="molecule type" value="Genomic_DNA"/>
</dbReference>
<protein>
    <recommendedName>
        <fullName evidence="3">Lipoprotein</fullName>
    </recommendedName>
</protein>
<accession>A0A7C9BG63</accession>
<dbReference type="PROSITE" id="PS51257">
    <property type="entry name" value="PROKAR_LIPOPROTEIN"/>
    <property type="match status" value="1"/>
</dbReference>
<proteinExistence type="predicted"/>
<evidence type="ECO:0008006" key="3">
    <source>
        <dbReference type="Google" id="ProtNLM"/>
    </source>
</evidence>